<dbReference type="STRING" id="797299.HALLA_14010"/>
<proteinExistence type="predicted"/>
<keyword evidence="2" id="KW-1185">Reference proteome</keyword>
<name>W0JQN0_9EURY</name>
<gene>
    <name evidence="1" type="ORF">HALLA_14010</name>
</gene>
<evidence type="ECO:0000313" key="2">
    <source>
        <dbReference type="Proteomes" id="UP000019024"/>
    </source>
</evidence>
<sequence>MRIDIAQSLAWLNTLRVSAFFHRVLASPGCFLWRLLDDPDLSERVLVGDIEKSGQIPFNCRECT</sequence>
<protein>
    <submittedName>
        <fullName evidence="1">Uncharacterized protein</fullName>
    </submittedName>
</protein>
<dbReference type="KEGG" id="hlr:HALLA_14010"/>
<dbReference type="Proteomes" id="UP000019024">
    <property type="component" value="Chromosome"/>
</dbReference>
<dbReference type="EMBL" id="CP007055">
    <property type="protein sequence ID" value="AHG01041.1"/>
    <property type="molecule type" value="Genomic_DNA"/>
</dbReference>
<evidence type="ECO:0000313" key="1">
    <source>
        <dbReference type="EMBL" id="AHG01041.1"/>
    </source>
</evidence>
<reference evidence="1 2" key="1">
    <citation type="submission" date="2014-01" db="EMBL/GenBank/DDBJ databases">
        <authorList>
            <consortium name="DOE Joint Genome Institute"/>
            <person name="Anderson I."/>
            <person name="Huntemann M."/>
            <person name="Han J."/>
            <person name="Chen A."/>
            <person name="Kyrpides N."/>
            <person name="Mavromatis K."/>
            <person name="Markowitz V."/>
            <person name="Palaniappan K."/>
            <person name="Ivanova N."/>
            <person name="Schaumberg A."/>
            <person name="Pati A."/>
            <person name="Liolios K."/>
            <person name="Nordberg H.P."/>
            <person name="Cantor M.N."/>
            <person name="Hua S.X."/>
            <person name="Woyke T."/>
        </authorList>
    </citation>
    <scope>NUCLEOTIDE SEQUENCE [LARGE SCALE GENOMIC DNA]</scope>
    <source>
        <strain evidence="1 2">XH-48</strain>
    </source>
</reference>
<accession>W0JQN0</accession>
<dbReference type="HOGENOM" id="CLU_2856987_0_0_2"/>
<organism evidence="1 2">
    <name type="scientific">Halostagnicola larsenii XH-48</name>
    <dbReference type="NCBI Taxonomy" id="797299"/>
    <lineage>
        <taxon>Archaea</taxon>
        <taxon>Methanobacteriati</taxon>
        <taxon>Methanobacteriota</taxon>
        <taxon>Stenosarchaea group</taxon>
        <taxon>Halobacteria</taxon>
        <taxon>Halobacteriales</taxon>
        <taxon>Natrialbaceae</taxon>
        <taxon>Halostagnicola</taxon>
    </lineage>
</organism>
<dbReference type="AlphaFoldDB" id="W0JQN0"/>